<dbReference type="Proteomes" id="UP000179807">
    <property type="component" value="Unassembled WGS sequence"/>
</dbReference>
<comment type="caution">
    <text evidence="1">The sequence shown here is derived from an EMBL/GenBank/DDBJ whole genome shotgun (WGS) entry which is preliminary data.</text>
</comment>
<reference evidence="1" key="1">
    <citation type="submission" date="2016-10" db="EMBL/GenBank/DDBJ databases">
        <authorList>
            <person name="Benchimol M."/>
            <person name="Almeida L.G."/>
            <person name="Vasconcelos A.T."/>
            <person name="Perreira-Neves A."/>
            <person name="Rosa I.A."/>
            <person name="Tasca T."/>
            <person name="Bogo M.R."/>
            <person name="de Souza W."/>
        </authorList>
    </citation>
    <scope>NUCLEOTIDE SEQUENCE [LARGE SCALE GENOMIC DNA]</scope>
    <source>
        <strain evidence="1">K</strain>
    </source>
</reference>
<name>A0A1J4J8E7_9EUKA</name>
<protein>
    <submittedName>
        <fullName evidence="1">Uncharacterized protein</fullName>
    </submittedName>
</protein>
<dbReference type="GeneID" id="94830892"/>
<sequence>MIFFVISFQLGQNFAFLNGFHLNGHLQTALLSMERTINYHNSPTFLYCPSFISSHEFSFLDLKFESSKYLFSHREPGHQFVIANKDHYMFAAQEKKDDKWEYSAKFLISQFTNISLYSNNKYEASFHIPENGLHAIFSSDSLTISKQMRIDQFNSLFIVKVGKPIEFRANFQKGTLVTGCCVNTAKNSRENSFFYSYERPKFSFSGFILFNPISIKNFTISQTVSAKEGPVRVVGSVLFSESNKIFSSSMKYKTEKLLLALNGKMNLFPQAVNDMGIGKDSFSFAAGTKYKFKDFVGKLLFFKDHWGIGSEFRYKNHTIKPTIFMKYDKSQIGCKLWFESKD</sequence>
<proteinExistence type="predicted"/>
<dbReference type="AlphaFoldDB" id="A0A1J4J8E7"/>
<organism evidence="1 2">
    <name type="scientific">Tritrichomonas foetus</name>
    <dbReference type="NCBI Taxonomy" id="1144522"/>
    <lineage>
        <taxon>Eukaryota</taxon>
        <taxon>Metamonada</taxon>
        <taxon>Parabasalia</taxon>
        <taxon>Tritrichomonadida</taxon>
        <taxon>Tritrichomonadidae</taxon>
        <taxon>Tritrichomonas</taxon>
    </lineage>
</organism>
<evidence type="ECO:0000313" key="2">
    <source>
        <dbReference type="Proteomes" id="UP000179807"/>
    </source>
</evidence>
<keyword evidence="2" id="KW-1185">Reference proteome</keyword>
<dbReference type="RefSeq" id="XP_068346645.1">
    <property type="nucleotide sequence ID" value="XM_068496188.1"/>
</dbReference>
<dbReference type="EMBL" id="MLAK01001393">
    <property type="protein sequence ID" value="OHS93508.1"/>
    <property type="molecule type" value="Genomic_DNA"/>
</dbReference>
<evidence type="ECO:0000313" key="1">
    <source>
        <dbReference type="EMBL" id="OHS93508.1"/>
    </source>
</evidence>
<dbReference type="VEuPathDB" id="TrichDB:TRFO_11702"/>
<accession>A0A1J4J8E7</accession>
<gene>
    <name evidence="1" type="ORF">TRFO_11702</name>
</gene>